<evidence type="ECO:0000256" key="2">
    <source>
        <dbReference type="SAM" id="SignalP"/>
    </source>
</evidence>
<feature type="region of interest" description="Disordered" evidence="1">
    <location>
        <begin position="29"/>
        <end position="55"/>
    </location>
</feature>
<sequence length="121" mass="13589">MKKVSRLVGVVLGLSCLSSFFVEIASATPHARPKAAPKKSAPRRNTPRSALLSPQAIHHLNQQLSDLRSRRDLALKEYTPTSSQVRNLNNQIMRLQSLLRQNRTPRVLSSATEPRFQLLSH</sequence>
<keyword evidence="2" id="KW-0732">Signal</keyword>
<dbReference type="Proteomes" id="UP000237684">
    <property type="component" value="Unassembled WGS sequence"/>
</dbReference>
<evidence type="ECO:0000313" key="4">
    <source>
        <dbReference type="Proteomes" id="UP000237684"/>
    </source>
</evidence>
<protein>
    <submittedName>
        <fullName evidence="3">Uncharacterized protein</fullName>
    </submittedName>
</protein>
<dbReference type="InParanoid" id="A0A2S8SSB4"/>
<feature type="compositionally biased region" description="Basic residues" evidence="1">
    <location>
        <begin position="31"/>
        <end position="46"/>
    </location>
</feature>
<proteinExistence type="predicted"/>
<feature type="signal peptide" evidence="2">
    <location>
        <begin position="1"/>
        <end position="27"/>
    </location>
</feature>
<name>A0A2S8SSB4_9BACT</name>
<evidence type="ECO:0000313" key="3">
    <source>
        <dbReference type="EMBL" id="PQV63629.1"/>
    </source>
</evidence>
<evidence type="ECO:0000256" key="1">
    <source>
        <dbReference type="SAM" id="MobiDB-lite"/>
    </source>
</evidence>
<gene>
    <name evidence="3" type="ORF">B1R32_11095</name>
</gene>
<keyword evidence="4" id="KW-1185">Reference proteome</keyword>
<comment type="caution">
    <text evidence="3">The sequence shown here is derived from an EMBL/GenBank/DDBJ whole genome shotgun (WGS) entry which is preliminary data.</text>
</comment>
<dbReference type="EMBL" id="NIGF01000010">
    <property type="protein sequence ID" value="PQV63629.1"/>
    <property type="molecule type" value="Genomic_DNA"/>
</dbReference>
<feature type="chain" id="PRO_5015578183" evidence="2">
    <location>
        <begin position="28"/>
        <end position="121"/>
    </location>
</feature>
<dbReference type="AlphaFoldDB" id="A0A2S8SSB4"/>
<reference evidence="3 4" key="1">
    <citation type="journal article" date="2018" name="Syst. Appl. Microbiol.">
        <title>Abditibacterium utsteinense sp. nov., the first cultivated member of candidate phylum FBP, isolated from ice-free Antarctic soil samples.</title>
        <authorList>
            <person name="Tahon G."/>
            <person name="Tytgat B."/>
            <person name="Lebbe L."/>
            <person name="Carlier A."/>
            <person name="Willems A."/>
        </authorList>
    </citation>
    <scope>NUCLEOTIDE SEQUENCE [LARGE SCALE GENOMIC DNA]</scope>
    <source>
        <strain evidence="3 4">LMG 29911</strain>
    </source>
</reference>
<organism evidence="3 4">
    <name type="scientific">Abditibacterium utsteinense</name>
    <dbReference type="NCBI Taxonomy" id="1960156"/>
    <lineage>
        <taxon>Bacteria</taxon>
        <taxon>Pseudomonadati</taxon>
        <taxon>Abditibacteriota</taxon>
        <taxon>Abditibacteriia</taxon>
        <taxon>Abditibacteriales</taxon>
        <taxon>Abditibacteriaceae</taxon>
        <taxon>Abditibacterium</taxon>
    </lineage>
</organism>
<accession>A0A2S8SSB4</accession>